<dbReference type="Pfam" id="PF13306">
    <property type="entry name" value="LRR_5"/>
    <property type="match status" value="1"/>
</dbReference>
<accession>A2EKU2</accession>
<dbReference type="EMBL" id="DS113416">
    <property type="protein sequence ID" value="EAY06739.1"/>
    <property type="molecule type" value="Genomic_DNA"/>
</dbReference>
<reference evidence="1" key="2">
    <citation type="journal article" date="2007" name="Science">
        <title>Draft genome sequence of the sexually transmitted pathogen Trichomonas vaginalis.</title>
        <authorList>
            <person name="Carlton J.M."/>
            <person name="Hirt R.P."/>
            <person name="Silva J.C."/>
            <person name="Delcher A.L."/>
            <person name="Schatz M."/>
            <person name="Zhao Q."/>
            <person name="Wortman J.R."/>
            <person name="Bidwell S.L."/>
            <person name="Alsmark U.C.M."/>
            <person name="Besteiro S."/>
            <person name="Sicheritz-Ponten T."/>
            <person name="Noel C.J."/>
            <person name="Dacks J.B."/>
            <person name="Foster P.G."/>
            <person name="Simillion C."/>
            <person name="Van de Peer Y."/>
            <person name="Miranda-Saavedra D."/>
            <person name="Barton G.J."/>
            <person name="Westrop G.D."/>
            <person name="Mueller S."/>
            <person name="Dessi D."/>
            <person name="Fiori P.L."/>
            <person name="Ren Q."/>
            <person name="Paulsen I."/>
            <person name="Zhang H."/>
            <person name="Bastida-Corcuera F.D."/>
            <person name="Simoes-Barbosa A."/>
            <person name="Brown M.T."/>
            <person name="Hayes R.D."/>
            <person name="Mukherjee M."/>
            <person name="Okumura C.Y."/>
            <person name="Schneider R."/>
            <person name="Smith A.J."/>
            <person name="Vanacova S."/>
            <person name="Villalvazo M."/>
            <person name="Haas B.J."/>
            <person name="Pertea M."/>
            <person name="Feldblyum T.V."/>
            <person name="Utterback T.R."/>
            <person name="Shu C.L."/>
            <person name="Osoegawa K."/>
            <person name="de Jong P.J."/>
            <person name="Hrdy I."/>
            <person name="Horvathova L."/>
            <person name="Zubacova Z."/>
            <person name="Dolezal P."/>
            <person name="Malik S.B."/>
            <person name="Logsdon J.M. Jr."/>
            <person name="Henze K."/>
            <person name="Gupta A."/>
            <person name="Wang C.C."/>
            <person name="Dunne R.L."/>
            <person name="Upcroft J.A."/>
            <person name="Upcroft P."/>
            <person name="White O."/>
            <person name="Salzberg S.L."/>
            <person name="Tang P."/>
            <person name="Chiu C.-H."/>
            <person name="Lee Y.-S."/>
            <person name="Embley T.M."/>
            <person name="Coombs G.H."/>
            <person name="Mottram J.C."/>
            <person name="Tachezy J."/>
            <person name="Fraser-Liggett C.M."/>
            <person name="Johnson P.J."/>
        </authorList>
    </citation>
    <scope>NUCLEOTIDE SEQUENCE [LARGE SCALE GENOMIC DNA]</scope>
    <source>
        <strain evidence="1">G3</strain>
    </source>
</reference>
<reference evidence="1" key="1">
    <citation type="submission" date="2006-10" db="EMBL/GenBank/DDBJ databases">
        <authorList>
            <person name="Amadeo P."/>
            <person name="Zhao Q."/>
            <person name="Wortman J."/>
            <person name="Fraser-Liggett C."/>
            <person name="Carlton J."/>
        </authorList>
    </citation>
    <scope>NUCLEOTIDE SEQUENCE</scope>
    <source>
        <strain evidence="1">G3</strain>
    </source>
</reference>
<dbReference type="VEuPathDB" id="TrichDB:TVAG_310260"/>
<keyword evidence="2" id="KW-1185">Reference proteome</keyword>
<dbReference type="AlphaFoldDB" id="A2EKU2"/>
<proteinExistence type="predicted"/>
<sequence length="310" mass="35328">MNWTEINKTVVFFEPPSVLPQQSFHKTDCVHFKVFGDVTEISDECFYQYKCLETLELPDSILKIGNSIIAETKIKTIHIPLNCKDLHGFGSFDWTYSLEEFTISPESRYFSVFDGVLYNKLMTKLICYPSARKAHIYTVPYGVKTFMASSTNCISFLKQMIIPQTTSDVFHLLYNCTVPDIKVIIYRFPGASASDLIIGNFSFNSMSNYGRDNLTFITSEYYSEYYEINSSVRLFGLNGKKNIRYTDTFFSLLTTIKTVDVSPSFVSVLTTGFSNSPNAVINIERLSSLRANNCFRSSFVSLLVFISLIK</sequence>
<dbReference type="RefSeq" id="XP_001318962.1">
    <property type="nucleotide sequence ID" value="XM_001318927.1"/>
</dbReference>
<dbReference type="Proteomes" id="UP000001542">
    <property type="component" value="Unassembled WGS sequence"/>
</dbReference>
<evidence type="ECO:0000313" key="2">
    <source>
        <dbReference type="Proteomes" id="UP000001542"/>
    </source>
</evidence>
<dbReference type="InterPro" id="IPR026906">
    <property type="entry name" value="LRR_5"/>
</dbReference>
<dbReference type="KEGG" id="tva:4764620"/>
<gene>
    <name evidence="1" type="ORF">TVAG_310260</name>
</gene>
<dbReference type="VEuPathDB" id="TrichDB:TVAGG3_0865180"/>
<dbReference type="Gene3D" id="3.80.10.10">
    <property type="entry name" value="Ribonuclease Inhibitor"/>
    <property type="match status" value="1"/>
</dbReference>
<dbReference type="InterPro" id="IPR032675">
    <property type="entry name" value="LRR_dom_sf"/>
</dbReference>
<evidence type="ECO:0008006" key="3">
    <source>
        <dbReference type="Google" id="ProtNLM"/>
    </source>
</evidence>
<evidence type="ECO:0000313" key="1">
    <source>
        <dbReference type="EMBL" id="EAY06739.1"/>
    </source>
</evidence>
<name>A2EKU2_TRIV3</name>
<dbReference type="InParanoid" id="A2EKU2"/>
<protein>
    <recommendedName>
        <fullName evidence="3">Surface antigen BspA-like</fullName>
    </recommendedName>
</protein>
<organism evidence="1 2">
    <name type="scientific">Trichomonas vaginalis (strain ATCC PRA-98 / G3)</name>
    <dbReference type="NCBI Taxonomy" id="412133"/>
    <lineage>
        <taxon>Eukaryota</taxon>
        <taxon>Metamonada</taxon>
        <taxon>Parabasalia</taxon>
        <taxon>Trichomonadida</taxon>
        <taxon>Trichomonadidae</taxon>
        <taxon>Trichomonas</taxon>
    </lineage>
</organism>